<gene>
    <name evidence="1" type="ORF">POVCU2_0007370</name>
</gene>
<dbReference type="AlphaFoldDB" id="A0A1A8VQ16"/>
<organism evidence="1 2">
    <name type="scientific">Plasmodium ovale curtisi</name>
    <dbReference type="NCBI Taxonomy" id="864141"/>
    <lineage>
        <taxon>Eukaryota</taxon>
        <taxon>Sar</taxon>
        <taxon>Alveolata</taxon>
        <taxon>Apicomplexa</taxon>
        <taxon>Aconoidasida</taxon>
        <taxon>Haemosporida</taxon>
        <taxon>Plasmodiidae</taxon>
        <taxon>Plasmodium</taxon>
        <taxon>Plasmodium (Plasmodium)</taxon>
    </lineage>
</organism>
<dbReference type="EMBL" id="FLQU01000107">
    <property type="protein sequence ID" value="SBS80886.1"/>
    <property type="molecule type" value="Genomic_DNA"/>
</dbReference>
<name>A0A1A8VQ16_PLAOA</name>
<evidence type="ECO:0000313" key="1">
    <source>
        <dbReference type="EMBL" id="SBS80886.1"/>
    </source>
</evidence>
<proteinExistence type="predicted"/>
<evidence type="ECO:0000313" key="2">
    <source>
        <dbReference type="Proteomes" id="UP000078560"/>
    </source>
</evidence>
<accession>A0A1A8VQ16</accession>
<dbReference type="Proteomes" id="UP000078560">
    <property type="component" value="Unassembled WGS sequence"/>
</dbReference>
<reference evidence="2" key="1">
    <citation type="submission" date="2016-05" db="EMBL/GenBank/DDBJ databases">
        <authorList>
            <person name="Naeem Raeece"/>
        </authorList>
    </citation>
    <scope>NUCLEOTIDE SEQUENCE [LARGE SCALE GENOMIC DNA]</scope>
</reference>
<protein>
    <submittedName>
        <fullName evidence="1">PIR Superfamily Protein</fullName>
    </submittedName>
</protein>
<sequence length="232" mass="27140">MVTTLNELYYHRTFNKIQEKFNNVLEHEYENYLCKDDQVLRNIAMYLLENYKGQFYGICTHLSDCNERCKHLNTWLNEKRAIYTSNDKCTRNKELWDKYIEKLWVKLQQDLGSGIECNRSPLTQKKFPDNWIIPSCNNTIPVEVTRSCPEPPPPKDVVCPVSTTPTSSSCKAVLTTTYFSSVGMKINNLIRGKTIKRRISNKEYNESFGSDDNSNVESLDRRFNVIYNSFQN</sequence>